<reference evidence="2 3" key="1">
    <citation type="submission" date="2016-04" db="EMBL/GenBank/DDBJ databases">
        <title>Genome sequence of Clostridium magnum DSM 2767.</title>
        <authorList>
            <person name="Poehlein A."/>
            <person name="Uhlig R."/>
            <person name="Fischer R."/>
            <person name="Bahl H."/>
            <person name="Daniel R."/>
        </authorList>
    </citation>
    <scope>NUCLEOTIDE SEQUENCE [LARGE SCALE GENOMIC DNA]</scope>
    <source>
        <strain evidence="2 3">DSM 2767</strain>
    </source>
</reference>
<sequence length="54" mass="6155">MSDRDKEKQESKKNEILNRLEHGANESGSCDYPNIQRVSLTSKEKESADDNDTL</sequence>
<feature type="compositionally biased region" description="Basic and acidic residues" evidence="1">
    <location>
        <begin position="1"/>
        <end position="24"/>
    </location>
</feature>
<dbReference type="PATRIC" id="fig|1121326.3.peg.2775"/>
<evidence type="ECO:0000256" key="1">
    <source>
        <dbReference type="SAM" id="MobiDB-lite"/>
    </source>
</evidence>
<dbReference type="RefSeq" id="WP_161486970.1">
    <property type="nucleotide sequence ID" value="NZ_FQXL01000047.1"/>
</dbReference>
<evidence type="ECO:0000313" key="3">
    <source>
        <dbReference type="Proteomes" id="UP000076603"/>
    </source>
</evidence>
<keyword evidence="3" id="KW-1185">Reference proteome</keyword>
<accession>A0A161X0J2</accession>
<protein>
    <submittedName>
        <fullName evidence="2">Uncharacterized protein</fullName>
    </submittedName>
</protein>
<organism evidence="2 3">
    <name type="scientific">Clostridium magnum DSM 2767</name>
    <dbReference type="NCBI Taxonomy" id="1121326"/>
    <lineage>
        <taxon>Bacteria</taxon>
        <taxon>Bacillati</taxon>
        <taxon>Bacillota</taxon>
        <taxon>Clostridia</taxon>
        <taxon>Eubacteriales</taxon>
        <taxon>Clostridiaceae</taxon>
        <taxon>Clostridium</taxon>
    </lineage>
</organism>
<comment type="caution">
    <text evidence="2">The sequence shown here is derived from an EMBL/GenBank/DDBJ whole genome shotgun (WGS) entry which is preliminary data.</text>
</comment>
<evidence type="ECO:0000313" key="2">
    <source>
        <dbReference type="EMBL" id="KZL92948.1"/>
    </source>
</evidence>
<dbReference type="Proteomes" id="UP000076603">
    <property type="component" value="Unassembled WGS sequence"/>
</dbReference>
<dbReference type="EMBL" id="LWAE01000002">
    <property type="protein sequence ID" value="KZL92948.1"/>
    <property type="molecule type" value="Genomic_DNA"/>
</dbReference>
<proteinExistence type="predicted"/>
<name>A0A161X0J2_9CLOT</name>
<gene>
    <name evidence="2" type="ORF">CLMAG_27620</name>
</gene>
<feature type="region of interest" description="Disordered" evidence="1">
    <location>
        <begin position="1"/>
        <end position="54"/>
    </location>
</feature>
<dbReference type="AlphaFoldDB" id="A0A161X0J2"/>